<protein>
    <recommendedName>
        <fullName evidence="6">Peptidase S1 domain-containing protein</fullName>
    </recommendedName>
</protein>
<dbReference type="InterPro" id="IPR009003">
    <property type="entry name" value="Peptidase_S1_PA"/>
</dbReference>
<feature type="domain" description="Peptidase S1" evidence="6">
    <location>
        <begin position="2"/>
        <end position="237"/>
    </location>
</feature>
<dbReference type="GeneID" id="20233739"/>
<dbReference type="InterPro" id="IPR018114">
    <property type="entry name" value="TRYPSIN_HIS"/>
</dbReference>
<dbReference type="PRINTS" id="PR00722">
    <property type="entry name" value="CHYMOTRYPSIN"/>
</dbReference>
<keyword evidence="8" id="KW-1185">Reference proteome</keyword>
<accession>V4BFF8</accession>
<dbReference type="PANTHER" id="PTHR24252:SF7">
    <property type="entry name" value="HYALIN"/>
    <property type="match status" value="1"/>
</dbReference>
<dbReference type="PANTHER" id="PTHR24252">
    <property type="entry name" value="ACROSIN-RELATED"/>
    <property type="match status" value="1"/>
</dbReference>
<dbReference type="HOGENOM" id="CLU_006842_7_0_1"/>
<evidence type="ECO:0000256" key="4">
    <source>
        <dbReference type="ARBA" id="ARBA00023157"/>
    </source>
</evidence>
<evidence type="ECO:0000256" key="1">
    <source>
        <dbReference type="ARBA" id="ARBA00022670"/>
    </source>
</evidence>
<dbReference type="PROSITE" id="PS00134">
    <property type="entry name" value="TRYPSIN_HIS"/>
    <property type="match status" value="1"/>
</dbReference>
<evidence type="ECO:0000256" key="2">
    <source>
        <dbReference type="ARBA" id="ARBA00022801"/>
    </source>
</evidence>
<name>V4BFF8_LOTGI</name>
<dbReference type="EMBL" id="KB199699">
    <property type="protein sequence ID" value="ESP04587.1"/>
    <property type="molecule type" value="Genomic_DNA"/>
</dbReference>
<evidence type="ECO:0000256" key="5">
    <source>
        <dbReference type="RuleBase" id="RU363034"/>
    </source>
</evidence>
<keyword evidence="2 5" id="KW-0378">Hydrolase</keyword>
<evidence type="ECO:0000313" key="7">
    <source>
        <dbReference type="EMBL" id="ESP04587.1"/>
    </source>
</evidence>
<dbReference type="SUPFAM" id="SSF50494">
    <property type="entry name" value="Trypsin-like serine proteases"/>
    <property type="match status" value="1"/>
</dbReference>
<organism evidence="7 8">
    <name type="scientific">Lottia gigantea</name>
    <name type="common">Giant owl limpet</name>
    <dbReference type="NCBI Taxonomy" id="225164"/>
    <lineage>
        <taxon>Eukaryota</taxon>
        <taxon>Metazoa</taxon>
        <taxon>Spiralia</taxon>
        <taxon>Lophotrochozoa</taxon>
        <taxon>Mollusca</taxon>
        <taxon>Gastropoda</taxon>
        <taxon>Patellogastropoda</taxon>
        <taxon>Lottioidea</taxon>
        <taxon>Lottiidae</taxon>
        <taxon>Lottia</taxon>
    </lineage>
</organism>
<dbReference type="PROSITE" id="PS50240">
    <property type="entry name" value="TRYPSIN_DOM"/>
    <property type="match status" value="1"/>
</dbReference>
<dbReference type="InterPro" id="IPR001254">
    <property type="entry name" value="Trypsin_dom"/>
</dbReference>
<dbReference type="CTD" id="20233739"/>
<proteinExistence type="predicted"/>
<keyword evidence="1 5" id="KW-0645">Protease</keyword>
<dbReference type="GO" id="GO:0004252">
    <property type="term" value="F:serine-type endopeptidase activity"/>
    <property type="evidence" value="ECO:0007669"/>
    <property type="project" value="InterPro"/>
</dbReference>
<evidence type="ECO:0000259" key="6">
    <source>
        <dbReference type="PROSITE" id="PS50240"/>
    </source>
</evidence>
<dbReference type="RefSeq" id="XP_009044756.1">
    <property type="nucleotide sequence ID" value="XM_009046508.1"/>
</dbReference>
<gene>
    <name evidence="7" type="ORF">LOTGIDRAFT_135908</name>
</gene>
<dbReference type="PROSITE" id="PS00135">
    <property type="entry name" value="TRYPSIN_SER"/>
    <property type="match status" value="1"/>
</dbReference>
<dbReference type="OrthoDB" id="6052809at2759"/>
<evidence type="ECO:0000313" key="8">
    <source>
        <dbReference type="Proteomes" id="UP000030746"/>
    </source>
</evidence>
<keyword evidence="4" id="KW-1015">Disulfide bond</keyword>
<dbReference type="InterPro" id="IPR043504">
    <property type="entry name" value="Peptidase_S1_PA_chymotrypsin"/>
</dbReference>
<dbReference type="OMA" id="WIDSHIN"/>
<keyword evidence="3 5" id="KW-0720">Serine protease</keyword>
<dbReference type="FunFam" id="2.40.10.10:FF:000003">
    <property type="entry name" value="Transmembrane serine protease 3"/>
    <property type="match status" value="1"/>
</dbReference>
<dbReference type="Proteomes" id="UP000030746">
    <property type="component" value="Unassembled WGS sequence"/>
</dbReference>
<dbReference type="SMART" id="SM00020">
    <property type="entry name" value="Tryp_SPc"/>
    <property type="match status" value="1"/>
</dbReference>
<dbReference type="Gene3D" id="2.40.10.10">
    <property type="entry name" value="Trypsin-like serine proteases"/>
    <property type="match status" value="2"/>
</dbReference>
<dbReference type="STRING" id="225164.V4BFF8"/>
<dbReference type="GO" id="GO:0006508">
    <property type="term" value="P:proteolysis"/>
    <property type="evidence" value="ECO:0007669"/>
    <property type="project" value="UniProtKB-KW"/>
</dbReference>
<dbReference type="KEGG" id="lgi:LOTGIDRAFT_135908"/>
<dbReference type="AlphaFoldDB" id="V4BFF8"/>
<dbReference type="CDD" id="cd00190">
    <property type="entry name" value="Tryp_SPc"/>
    <property type="match status" value="1"/>
</dbReference>
<dbReference type="Pfam" id="PF00089">
    <property type="entry name" value="Trypsin"/>
    <property type="match status" value="1"/>
</dbReference>
<evidence type="ECO:0000256" key="3">
    <source>
        <dbReference type="ARBA" id="ARBA00022825"/>
    </source>
</evidence>
<reference evidence="7 8" key="1">
    <citation type="journal article" date="2013" name="Nature">
        <title>Insights into bilaterian evolution from three spiralian genomes.</title>
        <authorList>
            <person name="Simakov O."/>
            <person name="Marletaz F."/>
            <person name="Cho S.J."/>
            <person name="Edsinger-Gonzales E."/>
            <person name="Havlak P."/>
            <person name="Hellsten U."/>
            <person name="Kuo D.H."/>
            <person name="Larsson T."/>
            <person name="Lv J."/>
            <person name="Arendt D."/>
            <person name="Savage R."/>
            <person name="Osoegawa K."/>
            <person name="de Jong P."/>
            <person name="Grimwood J."/>
            <person name="Chapman J.A."/>
            <person name="Shapiro H."/>
            <person name="Aerts A."/>
            <person name="Otillar R.P."/>
            <person name="Terry A.Y."/>
            <person name="Boore J.L."/>
            <person name="Grigoriev I.V."/>
            <person name="Lindberg D.R."/>
            <person name="Seaver E.C."/>
            <person name="Weisblat D.A."/>
            <person name="Putnam N.H."/>
            <person name="Rokhsar D.S."/>
        </authorList>
    </citation>
    <scope>NUCLEOTIDE SEQUENCE [LARGE SCALE GENOMIC DNA]</scope>
</reference>
<feature type="non-terminal residue" evidence="7">
    <location>
        <position position="1"/>
    </location>
</feature>
<dbReference type="InterPro" id="IPR001314">
    <property type="entry name" value="Peptidase_S1A"/>
</dbReference>
<dbReference type="InterPro" id="IPR033116">
    <property type="entry name" value="TRYPSIN_SER"/>
</dbReference>
<sequence>KIVGGLQAQECQYPWQVHVKAGGFNCGGTLIDYQHVITAAHCLHKNILQFCGNAVILSIFSISLLTLHYASNKIPRSFVMQPFCLSFPFSCRDIAVLTLQTKLPETNNCIKPACMPSLTLNVAVGTPCLVTGWGALEESGSFPDVLQESVVPIMDSSVCRDAYGTTMMDDKKLCAGYSTGGVDACQGDSGGPLMCADGASWVLAGVVSFGLGCARPGFPGVYSHVSNLQNWVETIIN</sequence>